<protein>
    <submittedName>
        <fullName evidence="1">Uncharacterized protein</fullName>
    </submittedName>
</protein>
<dbReference type="EMBL" id="WHUF01000003">
    <property type="protein sequence ID" value="MQA20228.1"/>
    <property type="molecule type" value="Genomic_DNA"/>
</dbReference>
<comment type="caution">
    <text evidence="1">The sequence shown here is derived from an EMBL/GenBank/DDBJ whole genome shotgun (WGS) entry which is preliminary data.</text>
</comment>
<dbReference type="Proteomes" id="UP000444318">
    <property type="component" value="Unassembled WGS sequence"/>
</dbReference>
<dbReference type="AlphaFoldDB" id="A0A843SCL8"/>
<accession>A0A843SCL8</accession>
<organism evidence="1 2">
    <name type="scientific">Rugamonas rivuli</name>
    <dbReference type="NCBI Taxonomy" id="2743358"/>
    <lineage>
        <taxon>Bacteria</taxon>
        <taxon>Pseudomonadati</taxon>
        <taxon>Pseudomonadota</taxon>
        <taxon>Betaproteobacteria</taxon>
        <taxon>Burkholderiales</taxon>
        <taxon>Oxalobacteraceae</taxon>
        <taxon>Telluria group</taxon>
        <taxon>Rugamonas</taxon>
    </lineage>
</organism>
<sequence>MKSIVLSPVAVGGDRKTYAVRRMNIAAQRLLHAETPGEEIRAGQWVLAWAVAAGARPSDRALREAESSMSSLVELRLH</sequence>
<dbReference type="RefSeq" id="WP_152804551.1">
    <property type="nucleotide sequence ID" value="NZ_WHUF01000003.1"/>
</dbReference>
<reference evidence="1 2" key="1">
    <citation type="submission" date="2019-10" db="EMBL/GenBank/DDBJ databases">
        <title>Two novel species isolated from a subtropical stream in China.</title>
        <authorList>
            <person name="Lu H."/>
        </authorList>
    </citation>
    <scope>NUCLEOTIDE SEQUENCE [LARGE SCALE GENOMIC DNA]</scope>
    <source>
        <strain evidence="1 2">FT103W</strain>
    </source>
</reference>
<proteinExistence type="predicted"/>
<evidence type="ECO:0000313" key="2">
    <source>
        <dbReference type="Proteomes" id="UP000444318"/>
    </source>
</evidence>
<keyword evidence="2" id="KW-1185">Reference proteome</keyword>
<evidence type="ECO:0000313" key="1">
    <source>
        <dbReference type="EMBL" id="MQA20228.1"/>
    </source>
</evidence>
<gene>
    <name evidence="1" type="ORF">GEV01_11975</name>
</gene>
<name>A0A843SCL8_9BURK</name>